<evidence type="ECO:0000256" key="1">
    <source>
        <dbReference type="SAM" id="Phobius"/>
    </source>
</evidence>
<protein>
    <submittedName>
        <fullName evidence="2">Uncharacterized protein</fullName>
    </submittedName>
</protein>
<accession>A0A6J5QFK0</accession>
<keyword evidence="1" id="KW-0812">Transmembrane</keyword>
<proteinExistence type="predicted"/>
<organism evidence="2">
    <name type="scientific">uncultured Caudovirales phage</name>
    <dbReference type="NCBI Taxonomy" id="2100421"/>
    <lineage>
        <taxon>Viruses</taxon>
        <taxon>Duplodnaviria</taxon>
        <taxon>Heunggongvirae</taxon>
        <taxon>Uroviricota</taxon>
        <taxon>Caudoviricetes</taxon>
        <taxon>Peduoviridae</taxon>
        <taxon>Maltschvirus</taxon>
        <taxon>Maltschvirus maltsch</taxon>
    </lineage>
</organism>
<dbReference type="EMBL" id="LR798402">
    <property type="protein sequence ID" value="CAB5229256.1"/>
    <property type="molecule type" value="Genomic_DNA"/>
</dbReference>
<reference evidence="2" key="1">
    <citation type="submission" date="2020-05" db="EMBL/GenBank/DDBJ databases">
        <authorList>
            <person name="Chiriac C."/>
            <person name="Salcher M."/>
            <person name="Ghai R."/>
            <person name="Kavagutti S V."/>
        </authorList>
    </citation>
    <scope>NUCLEOTIDE SEQUENCE</scope>
</reference>
<keyword evidence="1" id="KW-1133">Transmembrane helix</keyword>
<keyword evidence="1" id="KW-0472">Membrane</keyword>
<name>A0A6J5QFK0_9CAUD</name>
<sequence length="83" mass="9462">MKNLLDYSLIVIAVILMLTMTNLFACPNKGIEKLPPHLVQPYCDCYHKIVLEPRWVIPGRERAELVCGGKAWDTAYKQSKGMK</sequence>
<evidence type="ECO:0000313" key="3">
    <source>
        <dbReference type="EMBL" id="CAB5229256.1"/>
    </source>
</evidence>
<feature type="transmembrane region" description="Helical" evidence="1">
    <location>
        <begin position="7"/>
        <end position="25"/>
    </location>
</feature>
<dbReference type="EMBL" id="LR797046">
    <property type="protein sequence ID" value="CAB4183490.1"/>
    <property type="molecule type" value="Genomic_DNA"/>
</dbReference>
<evidence type="ECO:0000313" key="2">
    <source>
        <dbReference type="EMBL" id="CAB4183490.1"/>
    </source>
</evidence>
<gene>
    <name evidence="2" type="ORF">UFOVP1103_27</name>
    <name evidence="3" type="ORF">UFOVP1553_9</name>
</gene>